<dbReference type="Pfam" id="PF01571">
    <property type="entry name" value="GCV_T"/>
    <property type="match status" value="1"/>
</dbReference>
<keyword evidence="5" id="KW-1185">Reference proteome</keyword>
<dbReference type="InterPro" id="IPR027266">
    <property type="entry name" value="TrmE/GcvT-like"/>
</dbReference>
<accession>A0A556QGK7</accession>
<proteinExistence type="predicted"/>
<dbReference type="InterPro" id="IPR045179">
    <property type="entry name" value="YgfZ/GcvT"/>
</dbReference>
<dbReference type="PIRSF" id="PIRSF006487">
    <property type="entry name" value="GcvT"/>
    <property type="match status" value="1"/>
</dbReference>
<dbReference type="EMBL" id="VMBG01000003">
    <property type="protein sequence ID" value="TSJ75766.1"/>
    <property type="molecule type" value="Genomic_DNA"/>
</dbReference>
<gene>
    <name evidence="4" type="ORF">FPL22_15990</name>
</gene>
<dbReference type="PANTHER" id="PTHR22602">
    <property type="entry name" value="TRANSFERASE CAF17, MITOCHONDRIAL-RELATED"/>
    <property type="match status" value="1"/>
</dbReference>
<dbReference type="OrthoDB" id="9796287at2"/>
<dbReference type="SUPFAM" id="SSF103025">
    <property type="entry name" value="Folate-binding domain"/>
    <property type="match status" value="1"/>
</dbReference>
<organism evidence="4 5">
    <name type="scientific">Rariglobus hedericola</name>
    <dbReference type="NCBI Taxonomy" id="2597822"/>
    <lineage>
        <taxon>Bacteria</taxon>
        <taxon>Pseudomonadati</taxon>
        <taxon>Verrucomicrobiota</taxon>
        <taxon>Opitutia</taxon>
        <taxon>Opitutales</taxon>
        <taxon>Opitutaceae</taxon>
        <taxon>Rariglobus</taxon>
    </lineage>
</organism>
<feature type="binding site" evidence="2">
    <location>
        <position position="159"/>
    </location>
    <ligand>
        <name>substrate</name>
    </ligand>
</feature>
<dbReference type="GO" id="GO:0016226">
    <property type="term" value="P:iron-sulfur cluster assembly"/>
    <property type="evidence" value="ECO:0007669"/>
    <property type="project" value="TreeGrafter"/>
</dbReference>
<keyword evidence="1" id="KW-0809">Transit peptide</keyword>
<reference evidence="4 5" key="1">
    <citation type="submission" date="2019-07" db="EMBL/GenBank/DDBJ databases">
        <title>Description of 53C-WASEF.</title>
        <authorList>
            <person name="Pitt A."/>
            <person name="Hahn M.W."/>
        </authorList>
    </citation>
    <scope>NUCLEOTIDE SEQUENCE [LARGE SCALE GENOMIC DNA]</scope>
    <source>
        <strain evidence="4 5">53C-WASEF</strain>
    </source>
</reference>
<sequence>MDKMSQIFDPSITWKSSNWPTACLHVTGEDALSFLQGQFTQELRSPIPLAAAYGLWLNQKGKVLADSFVLRETADSVWIISFSSSAAVISERLEAYIIADDVVITDVSADWHSVAVGGPEAEAWLMQVAGAVPAAGEFVRATGGGLVFCGRRDGGTSFEWLLPSTVGISAGLVEVSADDLERMRIATGLPRVPQDIGSGDLPNEGGLDAVGISYTKGCYLGQEVMARLKAMGTVRRRLVRVRAEGRGVPAVPCALLQGEKRVGELRSAVADGSGGFIGLAMVTKLGLDPAQPLAPEPGDAFIELIDTP</sequence>
<dbReference type="InterPro" id="IPR017703">
    <property type="entry name" value="YgfZ/GCV_T_CS"/>
</dbReference>
<dbReference type="NCBIfam" id="TIGR03317">
    <property type="entry name" value="ygfZ_signature"/>
    <property type="match status" value="1"/>
</dbReference>
<dbReference type="InterPro" id="IPR006222">
    <property type="entry name" value="GCVT_N"/>
</dbReference>
<evidence type="ECO:0000256" key="2">
    <source>
        <dbReference type="PIRSR" id="PIRSR006487-1"/>
    </source>
</evidence>
<protein>
    <submittedName>
        <fullName evidence="4">Folate-binding protein</fullName>
    </submittedName>
</protein>
<dbReference type="Proteomes" id="UP000315648">
    <property type="component" value="Unassembled WGS sequence"/>
</dbReference>
<evidence type="ECO:0000313" key="5">
    <source>
        <dbReference type="Proteomes" id="UP000315648"/>
    </source>
</evidence>
<dbReference type="Gene3D" id="3.30.1360.120">
    <property type="entry name" value="Probable tRNA modification gtpase trme, domain 1"/>
    <property type="match status" value="1"/>
</dbReference>
<feature type="domain" description="GCVT N-terminal" evidence="3">
    <location>
        <begin position="24"/>
        <end position="130"/>
    </location>
</feature>
<evidence type="ECO:0000256" key="1">
    <source>
        <dbReference type="ARBA" id="ARBA00022946"/>
    </source>
</evidence>
<name>A0A556QGK7_9BACT</name>
<dbReference type="PANTHER" id="PTHR22602:SF0">
    <property type="entry name" value="TRANSFERASE CAF17, MITOCHONDRIAL-RELATED"/>
    <property type="match status" value="1"/>
</dbReference>
<dbReference type="RefSeq" id="WP_144354039.1">
    <property type="nucleotide sequence ID" value="NZ_CBCRVV010000004.1"/>
</dbReference>
<dbReference type="AlphaFoldDB" id="A0A556QGK7"/>
<evidence type="ECO:0000259" key="3">
    <source>
        <dbReference type="Pfam" id="PF01571"/>
    </source>
</evidence>
<evidence type="ECO:0000313" key="4">
    <source>
        <dbReference type="EMBL" id="TSJ75766.1"/>
    </source>
</evidence>
<comment type="caution">
    <text evidence="4">The sequence shown here is derived from an EMBL/GenBank/DDBJ whole genome shotgun (WGS) entry which is preliminary data.</text>
</comment>